<name>A0A8S1QC05_PARPR</name>
<gene>
    <name evidence="2" type="ORF">PPRIM_AZ9-3.1.T1540086</name>
</gene>
<keyword evidence="3" id="KW-1185">Reference proteome</keyword>
<dbReference type="OMA" id="KLLMMNT"/>
<dbReference type="Proteomes" id="UP000688137">
    <property type="component" value="Unassembled WGS sequence"/>
</dbReference>
<reference evidence="2" key="1">
    <citation type="submission" date="2021-01" db="EMBL/GenBank/DDBJ databases">
        <authorList>
            <consortium name="Genoscope - CEA"/>
            <person name="William W."/>
        </authorList>
    </citation>
    <scope>NUCLEOTIDE SEQUENCE</scope>
</reference>
<protein>
    <submittedName>
        <fullName evidence="2">Uncharacterized protein</fullName>
    </submittedName>
</protein>
<proteinExistence type="predicted"/>
<accession>A0A8S1QC05</accession>
<dbReference type="AlphaFoldDB" id="A0A8S1QC05"/>
<feature type="region of interest" description="Disordered" evidence="1">
    <location>
        <begin position="144"/>
        <end position="195"/>
    </location>
</feature>
<dbReference type="EMBL" id="CAJJDM010000159">
    <property type="protein sequence ID" value="CAD8113202.1"/>
    <property type="molecule type" value="Genomic_DNA"/>
</dbReference>
<feature type="compositionally biased region" description="Polar residues" evidence="1">
    <location>
        <begin position="153"/>
        <end position="187"/>
    </location>
</feature>
<sequence>MKNSSTYSSQNIQALALIDTYNLVLNERKRIRRNTNFQTKKTKEIEHSVKIRRKSCHCQLCGDLGAFQFDTMNVPYYKKQSSVEKVEPQILETPSQTTQRRSIFYRLQSLKSLENNKARLSLEIHGFSKNYQRQNTVQQFIAESKERSRKGSINRSGFVNTSTSENHSVKSLNIKTFNDQSPTSTKSPLIEPVTSSRTLKSSKKLLMMNTYFSQSARSLKTTQFSQINKSKALILPKIIQNEKFN</sequence>
<evidence type="ECO:0000256" key="1">
    <source>
        <dbReference type="SAM" id="MobiDB-lite"/>
    </source>
</evidence>
<organism evidence="2 3">
    <name type="scientific">Paramecium primaurelia</name>
    <dbReference type="NCBI Taxonomy" id="5886"/>
    <lineage>
        <taxon>Eukaryota</taxon>
        <taxon>Sar</taxon>
        <taxon>Alveolata</taxon>
        <taxon>Ciliophora</taxon>
        <taxon>Intramacronucleata</taxon>
        <taxon>Oligohymenophorea</taxon>
        <taxon>Peniculida</taxon>
        <taxon>Parameciidae</taxon>
        <taxon>Paramecium</taxon>
    </lineage>
</organism>
<evidence type="ECO:0000313" key="2">
    <source>
        <dbReference type="EMBL" id="CAD8113202.1"/>
    </source>
</evidence>
<comment type="caution">
    <text evidence="2">The sequence shown here is derived from an EMBL/GenBank/DDBJ whole genome shotgun (WGS) entry which is preliminary data.</text>
</comment>
<evidence type="ECO:0000313" key="3">
    <source>
        <dbReference type="Proteomes" id="UP000688137"/>
    </source>
</evidence>